<dbReference type="STRING" id="436010.A0A166GGY4"/>
<accession>A0A166GGY4</accession>
<dbReference type="Pfam" id="PF20231">
    <property type="entry name" value="DUF6589"/>
    <property type="match status" value="1"/>
</dbReference>
<dbReference type="InterPro" id="IPR046496">
    <property type="entry name" value="DUF6589"/>
</dbReference>
<dbReference type="Proteomes" id="UP000076532">
    <property type="component" value="Unassembled WGS sequence"/>
</dbReference>
<proteinExistence type="predicted"/>
<evidence type="ECO:0000313" key="3">
    <source>
        <dbReference type="Proteomes" id="UP000076532"/>
    </source>
</evidence>
<dbReference type="OrthoDB" id="3266963at2759"/>
<evidence type="ECO:0000313" key="2">
    <source>
        <dbReference type="EMBL" id="KZP17824.1"/>
    </source>
</evidence>
<organism evidence="2 3">
    <name type="scientific">Athelia psychrophila</name>
    <dbReference type="NCBI Taxonomy" id="1759441"/>
    <lineage>
        <taxon>Eukaryota</taxon>
        <taxon>Fungi</taxon>
        <taxon>Dikarya</taxon>
        <taxon>Basidiomycota</taxon>
        <taxon>Agaricomycotina</taxon>
        <taxon>Agaricomycetes</taxon>
        <taxon>Agaricomycetidae</taxon>
        <taxon>Atheliales</taxon>
        <taxon>Atheliaceae</taxon>
        <taxon>Athelia</taxon>
    </lineage>
</organism>
<keyword evidence="3" id="KW-1185">Reference proteome</keyword>
<name>A0A166GGY4_9AGAM</name>
<sequence>MNILLGRKVKNSDRPNYYPAQHLAFDILNAEVFDFWRVESGISDLNQHFEDRLASFGDLWGDLRALCQLYMSGSLPANALHPNPLCPAQFSGSKK</sequence>
<protein>
    <recommendedName>
        <fullName evidence="1">DUF6589 domain-containing protein</fullName>
    </recommendedName>
</protein>
<reference evidence="2 3" key="1">
    <citation type="journal article" date="2016" name="Mol. Biol. Evol.">
        <title>Comparative Genomics of Early-Diverging Mushroom-Forming Fungi Provides Insights into the Origins of Lignocellulose Decay Capabilities.</title>
        <authorList>
            <person name="Nagy L.G."/>
            <person name="Riley R."/>
            <person name="Tritt A."/>
            <person name="Adam C."/>
            <person name="Daum C."/>
            <person name="Floudas D."/>
            <person name="Sun H."/>
            <person name="Yadav J.S."/>
            <person name="Pangilinan J."/>
            <person name="Larsson K.H."/>
            <person name="Matsuura K."/>
            <person name="Barry K."/>
            <person name="Labutti K."/>
            <person name="Kuo R."/>
            <person name="Ohm R.A."/>
            <person name="Bhattacharya S.S."/>
            <person name="Shirouzu T."/>
            <person name="Yoshinaga Y."/>
            <person name="Martin F.M."/>
            <person name="Grigoriev I.V."/>
            <person name="Hibbett D.S."/>
        </authorList>
    </citation>
    <scope>NUCLEOTIDE SEQUENCE [LARGE SCALE GENOMIC DNA]</scope>
    <source>
        <strain evidence="2 3">CBS 109695</strain>
    </source>
</reference>
<evidence type="ECO:0000259" key="1">
    <source>
        <dbReference type="Pfam" id="PF20231"/>
    </source>
</evidence>
<dbReference type="AlphaFoldDB" id="A0A166GGY4"/>
<gene>
    <name evidence="2" type="ORF">FIBSPDRAFT_864446</name>
</gene>
<feature type="domain" description="DUF6589" evidence="1">
    <location>
        <begin position="3"/>
        <end position="74"/>
    </location>
</feature>
<dbReference type="EMBL" id="KV417578">
    <property type="protein sequence ID" value="KZP17824.1"/>
    <property type="molecule type" value="Genomic_DNA"/>
</dbReference>